<dbReference type="EMBL" id="JYDV01000007">
    <property type="protein sequence ID" value="KRZ44152.1"/>
    <property type="molecule type" value="Genomic_DNA"/>
</dbReference>
<keyword evidence="5" id="KW-1185">Reference proteome</keyword>
<sequence length="68" mass="7934">MDIKFKLVFVQEDIVKIKLIKLFKSFKRKFCKKLLDNNNNNKITLLCNNNKASLKNVSAEFVQGNTNE</sequence>
<gene>
    <name evidence="1" type="ORF">T4A_5625</name>
    <name evidence="2" type="ORF">T4B_697</name>
    <name evidence="3" type="ORF">T4C_13023</name>
</gene>
<comment type="caution">
    <text evidence="1">The sequence shown here is derived from an EMBL/GenBank/DDBJ whole genome shotgun (WGS) entry which is preliminary data.</text>
</comment>
<proteinExistence type="predicted"/>
<evidence type="ECO:0000313" key="4">
    <source>
        <dbReference type="Proteomes" id="UP000054632"/>
    </source>
</evidence>
<dbReference type="Proteomes" id="UP000054805">
    <property type="component" value="Unassembled WGS sequence"/>
</dbReference>
<dbReference type="EMBL" id="JYDR01000001">
    <property type="protein sequence ID" value="KRY79489.1"/>
    <property type="molecule type" value="Genomic_DNA"/>
</dbReference>
<evidence type="ECO:0000313" key="2">
    <source>
        <dbReference type="EMBL" id="KRZ34989.1"/>
    </source>
</evidence>
<name>A0A0V1F0Q9_TRIPS</name>
<dbReference type="Proteomes" id="UP000054632">
    <property type="component" value="Unassembled WGS sequence"/>
</dbReference>
<dbReference type="Proteomes" id="UP000054826">
    <property type="component" value="Unassembled WGS sequence"/>
</dbReference>
<evidence type="ECO:0000313" key="5">
    <source>
        <dbReference type="Proteomes" id="UP000054805"/>
    </source>
</evidence>
<reference evidence="4 5" key="1">
    <citation type="submission" date="2015-01" db="EMBL/GenBank/DDBJ databases">
        <title>Evolution of Trichinella species and genotypes.</title>
        <authorList>
            <person name="Korhonen P.K."/>
            <person name="Edoardo P."/>
            <person name="Giuseppe L.R."/>
            <person name="Gasser R.B."/>
        </authorList>
    </citation>
    <scope>NUCLEOTIDE SEQUENCE [LARGE SCALE GENOMIC DNA]</scope>
    <source>
        <strain evidence="1">ISS13</strain>
        <strain evidence="3">ISS176</strain>
        <strain evidence="2">ISS588</strain>
    </source>
</reference>
<dbReference type="AlphaFoldDB" id="A0A0V1F0Q9"/>
<evidence type="ECO:0000313" key="3">
    <source>
        <dbReference type="EMBL" id="KRZ44152.1"/>
    </source>
</evidence>
<organism evidence="1 4">
    <name type="scientific">Trichinella pseudospiralis</name>
    <name type="common">Parasitic roundworm</name>
    <dbReference type="NCBI Taxonomy" id="6337"/>
    <lineage>
        <taxon>Eukaryota</taxon>
        <taxon>Metazoa</taxon>
        <taxon>Ecdysozoa</taxon>
        <taxon>Nematoda</taxon>
        <taxon>Enoplea</taxon>
        <taxon>Dorylaimia</taxon>
        <taxon>Trichinellida</taxon>
        <taxon>Trichinellidae</taxon>
        <taxon>Trichinella</taxon>
    </lineage>
</organism>
<evidence type="ECO:0000313" key="1">
    <source>
        <dbReference type="EMBL" id="KRY79489.1"/>
    </source>
</evidence>
<accession>A0A0V1F0Q9</accession>
<protein>
    <submittedName>
        <fullName evidence="1">Uncharacterized protein</fullName>
    </submittedName>
</protein>
<dbReference type="EMBL" id="JYDS01000001">
    <property type="protein sequence ID" value="KRZ34989.1"/>
    <property type="molecule type" value="Genomic_DNA"/>
</dbReference>